<organism evidence="2 3">
    <name type="scientific">Brassica carinata</name>
    <name type="common">Ethiopian mustard</name>
    <name type="synonym">Abyssinian cabbage</name>
    <dbReference type="NCBI Taxonomy" id="52824"/>
    <lineage>
        <taxon>Eukaryota</taxon>
        <taxon>Viridiplantae</taxon>
        <taxon>Streptophyta</taxon>
        <taxon>Embryophyta</taxon>
        <taxon>Tracheophyta</taxon>
        <taxon>Spermatophyta</taxon>
        <taxon>Magnoliopsida</taxon>
        <taxon>eudicotyledons</taxon>
        <taxon>Gunneridae</taxon>
        <taxon>Pentapetalae</taxon>
        <taxon>rosids</taxon>
        <taxon>malvids</taxon>
        <taxon>Brassicales</taxon>
        <taxon>Brassicaceae</taxon>
        <taxon>Brassiceae</taxon>
        <taxon>Brassica</taxon>
    </lineage>
</organism>
<keyword evidence="3" id="KW-1185">Reference proteome</keyword>
<evidence type="ECO:0008006" key="4">
    <source>
        <dbReference type="Google" id="ProtNLM"/>
    </source>
</evidence>
<accession>A0A8X7WK26</accession>
<reference evidence="2 3" key="1">
    <citation type="submission" date="2020-02" db="EMBL/GenBank/DDBJ databases">
        <authorList>
            <person name="Ma Q."/>
            <person name="Huang Y."/>
            <person name="Song X."/>
            <person name="Pei D."/>
        </authorList>
    </citation>
    <scope>NUCLEOTIDE SEQUENCE [LARGE SCALE GENOMIC DNA]</scope>
    <source>
        <strain evidence="2">Sxm20200214</strain>
        <tissue evidence="2">Leaf</tissue>
    </source>
</reference>
<dbReference type="EMBL" id="JAAMPC010000001">
    <property type="protein sequence ID" value="KAG2331681.1"/>
    <property type="molecule type" value="Genomic_DNA"/>
</dbReference>
<feature type="chain" id="PRO_5036489938" description="Transmembrane protein" evidence="1">
    <location>
        <begin position="27"/>
        <end position="87"/>
    </location>
</feature>
<evidence type="ECO:0000256" key="1">
    <source>
        <dbReference type="SAM" id="SignalP"/>
    </source>
</evidence>
<dbReference type="OrthoDB" id="1093392at2759"/>
<evidence type="ECO:0000313" key="2">
    <source>
        <dbReference type="EMBL" id="KAG2331681.1"/>
    </source>
</evidence>
<proteinExistence type="predicted"/>
<feature type="signal peptide" evidence="1">
    <location>
        <begin position="1"/>
        <end position="26"/>
    </location>
</feature>
<name>A0A8X7WK26_BRACI</name>
<comment type="caution">
    <text evidence="2">The sequence shown here is derived from an EMBL/GenBank/DDBJ whole genome shotgun (WGS) entry which is preliminary data.</text>
</comment>
<dbReference type="Proteomes" id="UP000886595">
    <property type="component" value="Unassembled WGS sequence"/>
</dbReference>
<sequence>MGSKSSNTAAVVLPLLLILFTLSSQARLVESTGRKLAAWKFGGAPIIWTPPSNSCGASPAIWYPKPTKRRPCRRPPGIGIPASFQSP</sequence>
<evidence type="ECO:0000313" key="3">
    <source>
        <dbReference type="Proteomes" id="UP000886595"/>
    </source>
</evidence>
<gene>
    <name evidence="2" type="ORF">Bca52824_002861</name>
</gene>
<dbReference type="AlphaFoldDB" id="A0A8X7WK26"/>
<protein>
    <recommendedName>
        <fullName evidence="4">Transmembrane protein</fullName>
    </recommendedName>
</protein>
<keyword evidence="1" id="KW-0732">Signal</keyword>